<proteinExistence type="predicted"/>
<sequence>MPSTNWPTLLVTAMTILSSATPALAALCYADFQSQGSIPPGVLDEHSFHLDPAFTVKTVDLQGIANGLRTSTFSSPPGFVDSRGINLPHFNNENFHLGTAQVCWFNSDLLQSTHVSLSDAANDVDNIIGSCCAELEDCPGGVLIQTGDTGLNITVAVQPAGAAC</sequence>
<dbReference type="Proteomes" id="UP001172386">
    <property type="component" value="Unassembled WGS sequence"/>
</dbReference>
<name>A0ACC3A7K8_9EURO</name>
<reference evidence="1" key="1">
    <citation type="submission" date="2022-10" db="EMBL/GenBank/DDBJ databases">
        <title>Culturing micro-colonial fungi from biological soil crusts in the Mojave desert and describing Neophaeococcomyces mojavensis, and introducing the new genera and species Taxawa tesnikishii.</title>
        <authorList>
            <person name="Kurbessoian T."/>
            <person name="Stajich J.E."/>
        </authorList>
    </citation>
    <scope>NUCLEOTIDE SEQUENCE</scope>
    <source>
        <strain evidence="1">JES_112</strain>
    </source>
</reference>
<evidence type="ECO:0000313" key="2">
    <source>
        <dbReference type="Proteomes" id="UP001172386"/>
    </source>
</evidence>
<accession>A0ACC3A7K8</accession>
<gene>
    <name evidence="1" type="ORF">H2198_004774</name>
</gene>
<protein>
    <submittedName>
        <fullName evidence="1">Uncharacterized protein</fullName>
    </submittedName>
</protein>
<dbReference type="EMBL" id="JAPDRQ010000074">
    <property type="protein sequence ID" value="KAJ9656655.1"/>
    <property type="molecule type" value="Genomic_DNA"/>
</dbReference>
<evidence type="ECO:0000313" key="1">
    <source>
        <dbReference type="EMBL" id="KAJ9656655.1"/>
    </source>
</evidence>
<organism evidence="1 2">
    <name type="scientific">Neophaeococcomyces mojaviensis</name>
    <dbReference type="NCBI Taxonomy" id="3383035"/>
    <lineage>
        <taxon>Eukaryota</taxon>
        <taxon>Fungi</taxon>
        <taxon>Dikarya</taxon>
        <taxon>Ascomycota</taxon>
        <taxon>Pezizomycotina</taxon>
        <taxon>Eurotiomycetes</taxon>
        <taxon>Chaetothyriomycetidae</taxon>
        <taxon>Chaetothyriales</taxon>
        <taxon>Chaetothyriales incertae sedis</taxon>
        <taxon>Neophaeococcomyces</taxon>
    </lineage>
</organism>
<keyword evidence="2" id="KW-1185">Reference proteome</keyword>
<comment type="caution">
    <text evidence="1">The sequence shown here is derived from an EMBL/GenBank/DDBJ whole genome shotgun (WGS) entry which is preliminary data.</text>
</comment>